<sequence length="728" mass="82273">MYKIKYFSIGFFWIAIGCHISVQAQTKKQPVDYVDNRIGVIDKISNCVIGPQLPSGSISPSPQTQNGEDDGYSPFEPIRGFGQLHVSGTGWGTNGQIFISPQIGLAVGEKEHDSPKTEESAKPYEYAVKLNRYNIGVAFTPSYHSAIYKFTFPKSSQSHLLLDITHALPGDIKPVIKGEVSMGEVHFDDVNHQSFSGSGRYKGGFAASPYTIYYAVKISKKPREYGTWLNGKINTGSVKQALVNKNDRVGAFVKFATQQDEVIYLKVSISYKSIDQAKQWLNQEIPDWNYETAKQKARNTWNSLLKKIEVEGGTPKEKTIFYTAFYHANLMPRNRTNDTEAFGKDVPMWDDHFAVWDTWRTLYPLHALINHPLVSGTVNSFIARYKKYGKVKDAFVNGNDMDAEQGGNNIDNIIADAYVKKVPGINWDEAYKLLKHDADNGRLGSFGWKKEDSASNTYKKLGWVVPGIMNVSMSLEYSYNDYCTALVAKGLGKQDDYANYLARSKQWINLWNKDAESDGYKGFIMPKALNGDFIPVDLKAYPGSWKNYFYEASSWNYSWFMPHQFKELVELNGGKDVFVKKLNYGFEKHLIHYDNEPAFLAVHGFIYADRPDLTSFWVRQLMTKSFTDKGYPGNDDSGAMSSWYMFSAMGFFPNAGQDIYYLTGPSFKKTKIHLSNGRVLTIEAPNASPQNIYIKSILVNGVKWQGNIITHNIIQKGGTIVFEMTNKL</sequence>
<evidence type="ECO:0000259" key="5">
    <source>
        <dbReference type="Pfam" id="PF07971"/>
    </source>
</evidence>
<dbReference type="PROSITE" id="PS51257">
    <property type="entry name" value="PROKAR_LIPOPROTEIN"/>
    <property type="match status" value="1"/>
</dbReference>
<dbReference type="InterPro" id="IPR005887">
    <property type="entry name" value="GH92_a_mannosidase_put"/>
</dbReference>
<evidence type="ECO:0000256" key="1">
    <source>
        <dbReference type="ARBA" id="ARBA00001913"/>
    </source>
</evidence>
<feature type="compositionally biased region" description="Polar residues" evidence="4">
    <location>
        <begin position="54"/>
        <end position="66"/>
    </location>
</feature>
<dbReference type="GO" id="GO:0005975">
    <property type="term" value="P:carbohydrate metabolic process"/>
    <property type="evidence" value="ECO:0007669"/>
    <property type="project" value="InterPro"/>
</dbReference>
<dbReference type="InterPro" id="IPR012939">
    <property type="entry name" value="Glyco_hydro_92"/>
</dbReference>
<comment type="caution">
    <text evidence="7">The sequence shown here is derived from an EMBL/GenBank/DDBJ whole genome shotgun (WGS) entry which is preliminary data.</text>
</comment>
<dbReference type="Gene3D" id="2.70.98.10">
    <property type="match status" value="1"/>
</dbReference>
<dbReference type="GO" id="GO:0006516">
    <property type="term" value="P:glycoprotein catabolic process"/>
    <property type="evidence" value="ECO:0007669"/>
    <property type="project" value="TreeGrafter"/>
</dbReference>
<evidence type="ECO:0000256" key="4">
    <source>
        <dbReference type="SAM" id="MobiDB-lite"/>
    </source>
</evidence>
<dbReference type="GO" id="GO:0000224">
    <property type="term" value="F:peptide-N4-(N-acetyl-beta-glucosaminyl)asparagine amidase activity"/>
    <property type="evidence" value="ECO:0007669"/>
    <property type="project" value="TreeGrafter"/>
</dbReference>
<dbReference type="PANTHER" id="PTHR12143:SF43">
    <property type="entry name" value="PUTATIVE-RELATED"/>
    <property type="match status" value="1"/>
</dbReference>
<gene>
    <name evidence="7" type="ORF">EZ428_19105</name>
</gene>
<organism evidence="7 8">
    <name type="scientific">Pedobacter frigiditerrae</name>
    <dbReference type="NCBI Taxonomy" id="2530452"/>
    <lineage>
        <taxon>Bacteria</taxon>
        <taxon>Pseudomonadati</taxon>
        <taxon>Bacteroidota</taxon>
        <taxon>Sphingobacteriia</taxon>
        <taxon>Sphingobacteriales</taxon>
        <taxon>Sphingobacteriaceae</taxon>
        <taxon>Pedobacter</taxon>
    </lineage>
</organism>
<dbReference type="NCBIfam" id="TIGR01180">
    <property type="entry name" value="aman2_put"/>
    <property type="match status" value="1"/>
</dbReference>
<evidence type="ECO:0000259" key="6">
    <source>
        <dbReference type="Pfam" id="PF17678"/>
    </source>
</evidence>
<dbReference type="GO" id="GO:0030246">
    <property type="term" value="F:carbohydrate binding"/>
    <property type="evidence" value="ECO:0007669"/>
    <property type="project" value="InterPro"/>
</dbReference>
<comment type="subunit">
    <text evidence="2">Monomer.</text>
</comment>
<dbReference type="InterPro" id="IPR014718">
    <property type="entry name" value="GH-type_carb-bd"/>
</dbReference>
<dbReference type="FunFam" id="3.30.2080.10:FF:000001">
    <property type="entry name" value="Alpha-1,2-mannosidase subfamily"/>
    <property type="match status" value="1"/>
</dbReference>
<dbReference type="Proteomes" id="UP000292884">
    <property type="component" value="Unassembled WGS sequence"/>
</dbReference>
<evidence type="ECO:0000313" key="7">
    <source>
        <dbReference type="EMBL" id="TCC88744.1"/>
    </source>
</evidence>
<dbReference type="RefSeq" id="WP_131554798.1">
    <property type="nucleotide sequence ID" value="NZ_SJSK01000005.1"/>
</dbReference>
<accession>A0A4R0MRU3</accession>
<dbReference type="EMBL" id="SJSK01000005">
    <property type="protein sequence ID" value="TCC88744.1"/>
    <property type="molecule type" value="Genomic_DNA"/>
</dbReference>
<dbReference type="Gene3D" id="1.20.1610.10">
    <property type="entry name" value="alpha-1,2-mannosidases domains"/>
    <property type="match status" value="1"/>
</dbReference>
<reference evidence="7 8" key="1">
    <citation type="submission" date="2019-02" db="EMBL/GenBank/DDBJ databases">
        <title>Pedobacter sp. RP-1-13 sp. nov., isolated from Arctic soil.</title>
        <authorList>
            <person name="Dahal R.H."/>
        </authorList>
    </citation>
    <scope>NUCLEOTIDE SEQUENCE [LARGE SCALE GENOMIC DNA]</scope>
    <source>
        <strain evidence="7 8">RP-1-13</strain>
    </source>
</reference>
<dbReference type="Gene3D" id="3.30.2080.10">
    <property type="entry name" value="GH92 mannosidase domain"/>
    <property type="match status" value="1"/>
</dbReference>
<dbReference type="Pfam" id="PF17678">
    <property type="entry name" value="Glyco_hydro_92N"/>
    <property type="match status" value="1"/>
</dbReference>
<dbReference type="OrthoDB" id="9804511at2"/>
<name>A0A4R0MRU3_9SPHI</name>
<dbReference type="InterPro" id="IPR050883">
    <property type="entry name" value="PNGase"/>
</dbReference>
<dbReference type="InterPro" id="IPR041371">
    <property type="entry name" value="GH92_N"/>
</dbReference>
<keyword evidence="8" id="KW-1185">Reference proteome</keyword>
<feature type="domain" description="Glycosyl hydrolase family 92 N-terminal" evidence="6">
    <location>
        <begin position="33"/>
        <end position="270"/>
    </location>
</feature>
<feature type="region of interest" description="Disordered" evidence="4">
    <location>
        <begin position="52"/>
        <end position="72"/>
    </location>
</feature>
<dbReference type="Pfam" id="PF07971">
    <property type="entry name" value="Glyco_hydro_92"/>
    <property type="match status" value="1"/>
</dbReference>
<dbReference type="InterPro" id="IPR008928">
    <property type="entry name" value="6-hairpin_glycosidase_sf"/>
</dbReference>
<dbReference type="PANTHER" id="PTHR12143">
    <property type="entry name" value="PEPTIDE N-GLYCANASE PNGASE -RELATED"/>
    <property type="match status" value="1"/>
</dbReference>
<proteinExistence type="predicted"/>
<evidence type="ECO:0000313" key="8">
    <source>
        <dbReference type="Proteomes" id="UP000292884"/>
    </source>
</evidence>
<evidence type="ECO:0000256" key="2">
    <source>
        <dbReference type="ARBA" id="ARBA00011245"/>
    </source>
</evidence>
<evidence type="ECO:0000256" key="3">
    <source>
        <dbReference type="ARBA" id="ARBA00022837"/>
    </source>
</evidence>
<dbReference type="AlphaFoldDB" id="A0A4R0MRU3"/>
<keyword evidence="7" id="KW-0378">Hydrolase</keyword>
<keyword evidence="3" id="KW-0106">Calcium</keyword>
<dbReference type="Gene3D" id="1.20.1050.60">
    <property type="entry name" value="alpha-1,2-mannosidase"/>
    <property type="match status" value="1"/>
</dbReference>
<dbReference type="GO" id="GO:0005829">
    <property type="term" value="C:cytosol"/>
    <property type="evidence" value="ECO:0007669"/>
    <property type="project" value="TreeGrafter"/>
</dbReference>
<dbReference type="SUPFAM" id="SSF48208">
    <property type="entry name" value="Six-hairpin glycosidases"/>
    <property type="match status" value="1"/>
</dbReference>
<protein>
    <submittedName>
        <fullName evidence="7">Glycoside hydrolase family 92 protein</fullName>
    </submittedName>
</protein>
<comment type="cofactor">
    <cofactor evidence="1">
        <name>Ca(2+)</name>
        <dbReference type="ChEBI" id="CHEBI:29108"/>
    </cofactor>
</comment>
<feature type="domain" description="Glycosyl hydrolase family 92" evidence="5">
    <location>
        <begin position="276"/>
        <end position="725"/>
    </location>
</feature>